<keyword evidence="3" id="KW-1185">Reference proteome</keyword>
<dbReference type="EMBL" id="JAVRRD010000015">
    <property type="protein sequence ID" value="KAK5051551.1"/>
    <property type="molecule type" value="Genomic_DNA"/>
</dbReference>
<dbReference type="RefSeq" id="XP_064705778.1">
    <property type="nucleotide sequence ID" value="XM_064846798.1"/>
</dbReference>
<evidence type="ECO:0000313" key="3">
    <source>
        <dbReference type="Proteomes" id="UP001358417"/>
    </source>
</evidence>
<evidence type="ECO:0008006" key="4">
    <source>
        <dbReference type="Google" id="ProtNLM"/>
    </source>
</evidence>
<feature type="compositionally biased region" description="Basic and acidic residues" evidence="1">
    <location>
        <begin position="384"/>
        <end position="405"/>
    </location>
</feature>
<proteinExistence type="predicted"/>
<gene>
    <name evidence="2" type="ORF">LTR84_003203</name>
</gene>
<dbReference type="Proteomes" id="UP001358417">
    <property type="component" value="Unassembled WGS sequence"/>
</dbReference>
<protein>
    <recommendedName>
        <fullName evidence="4">Aminotransferase-like plant mobile domain-containing protein</fullName>
    </recommendedName>
</protein>
<name>A0AAV9N853_9EURO</name>
<dbReference type="GeneID" id="89971397"/>
<feature type="region of interest" description="Disordered" evidence="1">
    <location>
        <begin position="432"/>
        <end position="455"/>
    </location>
</feature>
<dbReference type="AlphaFoldDB" id="A0AAV9N853"/>
<reference evidence="2 3" key="1">
    <citation type="submission" date="2023-08" db="EMBL/GenBank/DDBJ databases">
        <title>Black Yeasts Isolated from many extreme environments.</title>
        <authorList>
            <person name="Coleine C."/>
            <person name="Stajich J.E."/>
            <person name="Selbmann L."/>
        </authorList>
    </citation>
    <scope>NUCLEOTIDE SEQUENCE [LARGE SCALE GENOMIC DNA]</scope>
    <source>
        <strain evidence="2 3">CCFEE 5792</strain>
    </source>
</reference>
<feature type="compositionally biased region" description="Basic and acidic residues" evidence="1">
    <location>
        <begin position="438"/>
        <end position="447"/>
    </location>
</feature>
<comment type="caution">
    <text evidence="2">The sequence shown here is derived from an EMBL/GenBank/DDBJ whole genome shotgun (WGS) entry which is preliminary data.</text>
</comment>
<evidence type="ECO:0000256" key="1">
    <source>
        <dbReference type="SAM" id="MobiDB-lite"/>
    </source>
</evidence>
<accession>A0AAV9N853</accession>
<feature type="region of interest" description="Disordered" evidence="1">
    <location>
        <begin position="329"/>
        <end position="405"/>
    </location>
</feature>
<feature type="compositionally biased region" description="Basic and acidic residues" evidence="1">
    <location>
        <begin position="356"/>
        <end position="366"/>
    </location>
</feature>
<organism evidence="2 3">
    <name type="scientific">Exophiala bonariae</name>
    <dbReference type="NCBI Taxonomy" id="1690606"/>
    <lineage>
        <taxon>Eukaryota</taxon>
        <taxon>Fungi</taxon>
        <taxon>Dikarya</taxon>
        <taxon>Ascomycota</taxon>
        <taxon>Pezizomycotina</taxon>
        <taxon>Eurotiomycetes</taxon>
        <taxon>Chaetothyriomycetidae</taxon>
        <taxon>Chaetothyriales</taxon>
        <taxon>Herpotrichiellaceae</taxon>
        <taxon>Exophiala</taxon>
    </lineage>
</organism>
<evidence type="ECO:0000313" key="2">
    <source>
        <dbReference type="EMBL" id="KAK5051551.1"/>
    </source>
</evidence>
<sequence>MSRHETGRFELDEPEITDFFDVDGPLSCAKYLGFPTINDFCNFLDSSSFRPFYEQYDQWDTQQNLHQVSVEPFFTILDLIVSRDKKSRTQYDHGLVTGQPSPWWRRVEYILSTILQVFYKNYNASRLHCIGQEFPAEPTPARWNNIWNIFRFCVKYDYFSAKSQMWVRSCSLLEHTIVAPSYMALSAESEDKAKDRGYRITWENMPVNTPHALLEIPMTVLLPARCFDSYRILQHWITDQYGLLWRKLKIDHIEFRVLDGSETFEEAERRGSPWRTLLRYVQEGRAMSFSFYTTRSPMGSSNDEYFGYKAPNASAFRRTYVIEANELTDEEWERPNNSEPSTLPKKRGQPSEDLQPVERQRAEPPKKLRKPSTMVKKLRRIRQKREPGETQEEARVANEVDQRSEWDASLRRGSLKVKNWATLASATRIPCATPELISEDKPAKEPDQQVTNPAQ</sequence>